<comment type="caution">
    <text evidence="2">The sequence shown here is derived from an EMBL/GenBank/DDBJ whole genome shotgun (WGS) entry which is preliminary data.</text>
</comment>
<name>A0ABT8C735_9BACT</name>
<feature type="domain" description="PIN" evidence="1">
    <location>
        <begin position="5"/>
        <end position="118"/>
    </location>
</feature>
<evidence type="ECO:0000313" key="3">
    <source>
        <dbReference type="Proteomes" id="UP001236663"/>
    </source>
</evidence>
<evidence type="ECO:0000313" key="2">
    <source>
        <dbReference type="EMBL" id="MDN3687540.1"/>
    </source>
</evidence>
<gene>
    <name evidence="2" type="ORF">QWZ15_06855</name>
</gene>
<accession>A0ABT8C735</accession>
<proteinExistence type="predicted"/>
<organism evidence="2 3">
    <name type="scientific">Cyclobacterium jeungdonense</name>
    <dbReference type="NCBI Taxonomy" id="708087"/>
    <lineage>
        <taxon>Bacteria</taxon>
        <taxon>Pseudomonadati</taxon>
        <taxon>Bacteroidota</taxon>
        <taxon>Cytophagia</taxon>
        <taxon>Cytophagales</taxon>
        <taxon>Cyclobacteriaceae</taxon>
        <taxon>Cyclobacterium</taxon>
    </lineage>
</organism>
<dbReference type="Gene3D" id="3.40.50.1010">
    <property type="entry name" value="5'-nuclease"/>
    <property type="match status" value="1"/>
</dbReference>
<dbReference type="Pfam" id="PF13470">
    <property type="entry name" value="PIN_3"/>
    <property type="match status" value="1"/>
</dbReference>
<dbReference type="EMBL" id="JAUFQS010000006">
    <property type="protein sequence ID" value="MDN3687540.1"/>
    <property type="molecule type" value="Genomic_DNA"/>
</dbReference>
<reference evidence="3" key="1">
    <citation type="journal article" date="2019" name="Int. J. Syst. Evol. Microbiol.">
        <title>The Global Catalogue of Microorganisms (GCM) 10K type strain sequencing project: providing services to taxonomists for standard genome sequencing and annotation.</title>
        <authorList>
            <consortium name="The Broad Institute Genomics Platform"/>
            <consortium name="The Broad Institute Genome Sequencing Center for Infectious Disease"/>
            <person name="Wu L."/>
            <person name="Ma J."/>
        </authorList>
    </citation>
    <scope>NUCLEOTIDE SEQUENCE [LARGE SCALE GENOMIC DNA]</scope>
    <source>
        <strain evidence="3">CECT 7706</strain>
    </source>
</reference>
<keyword evidence="3" id="KW-1185">Reference proteome</keyword>
<dbReference type="SUPFAM" id="SSF88723">
    <property type="entry name" value="PIN domain-like"/>
    <property type="match status" value="1"/>
</dbReference>
<protein>
    <submittedName>
        <fullName evidence="2">PIN domain-containing protein</fullName>
    </submittedName>
</protein>
<evidence type="ECO:0000259" key="1">
    <source>
        <dbReference type="Pfam" id="PF13470"/>
    </source>
</evidence>
<dbReference type="RefSeq" id="WP_163385186.1">
    <property type="nucleotide sequence ID" value="NZ_JAUFQS010000006.1"/>
</dbReference>
<dbReference type="Proteomes" id="UP001236663">
    <property type="component" value="Unassembled WGS sequence"/>
</dbReference>
<sequence length="143" mass="16570">MTVDRVFIDTNVFDELFADGPAAADIAFIVEHLKRKTILGYTSPKTLMDVYYLIHTEKGWHEANKRIRQIYSLVEITPQTQKEVRESLAYNWSDFEDAMQMASAISQGVDKIITLDRKFRNKDNAFIWTPADLKSYLIMNSTK</sequence>
<dbReference type="InterPro" id="IPR029060">
    <property type="entry name" value="PIN-like_dom_sf"/>
</dbReference>
<dbReference type="InterPro" id="IPR002716">
    <property type="entry name" value="PIN_dom"/>
</dbReference>